<dbReference type="GO" id="GO:0061710">
    <property type="term" value="F:L-threonylcarbamoyladenylate synthase"/>
    <property type="evidence" value="ECO:0007669"/>
    <property type="project" value="UniProtKB-EC"/>
</dbReference>
<dbReference type="Gene3D" id="3.90.870.10">
    <property type="entry name" value="DHBP synthase"/>
    <property type="match status" value="1"/>
</dbReference>
<dbReference type="RefSeq" id="WP_091475536.1">
    <property type="nucleotide sequence ID" value="NZ_FOIT01000004.1"/>
</dbReference>
<dbReference type="InterPro" id="IPR005145">
    <property type="entry name" value="Sua5_C"/>
</dbReference>
<keyword evidence="7 13" id="KW-0819">tRNA processing</keyword>
<dbReference type="GO" id="GO:0005737">
    <property type="term" value="C:cytoplasm"/>
    <property type="evidence" value="ECO:0007669"/>
    <property type="project" value="UniProtKB-SubCell"/>
</dbReference>
<feature type="binding site" evidence="14">
    <location>
        <position position="123"/>
    </location>
    <ligand>
        <name>ATP</name>
        <dbReference type="ChEBI" id="CHEBI:30616"/>
    </ligand>
</feature>
<dbReference type="SUPFAM" id="SSF55821">
    <property type="entry name" value="YrdC/RibB"/>
    <property type="match status" value="1"/>
</dbReference>
<keyword evidence="5 13" id="KW-0963">Cytoplasm</keyword>
<gene>
    <name evidence="16" type="ORF">SAMN05192557_1546</name>
</gene>
<dbReference type="NCBIfam" id="TIGR00057">
    <property type="entry name" value="L-threonylcarbamoyladenylate synthase"/>
    <property type="match status" value="1"/>
</dbReference>
<evidence type="ECO:0000256" key="14">
    <source>
        <dbReference type="PIRSR" id="PIRSR004930-1"/>
    </source>
</evidence>
<organism evidence="16 17">
    <name type="scientific">Aliicoccus persicus</name>
    <dbReference type="NCBI Taxonomy" id="930138"/>
    <lineage>
        <taxon>Bacteria</taxon>
        <taxon>Bacillati</taxon>
        <taxon>Bacillota</taxon>
        <taxon>Bacilli</taxon>
        <taxon>Bacillales</taxon>
        <taxon>Staphylococcaceae</taxon>
        <taxon>Aliicoccus</taxon>
    </lineage>
</organism>
<dbReference type="InterPro" id="IPR050156">
    <property type="entry name" value="TC-AMP_synthase_SUA5"/>
</dbReference>
<dbReference type="EC" id="2.7.7.87" evidence="3 13"/>
<feature type="binding site" evidence="14">
    <location>
        <position position="149"/>
    </location>
    <ligand>
        <name>ATP</name>
        <dbReference type="ChEBI" id="CHEBI:30616"/>
    </ligand>
</feature>
<keyword evidence="6 13" id="KW-0808">Transferase</keyword>
<dbReference type="GO" id="GO:0000049">
    <property type="term" value="F:tRNA binding"/>
    <property type="evidence" value="ECO:0007669"/>
    <property type="project" value="TreeGrafter"/>
</dbReference>
<sequence>MLKVWNIHESELNTDQVLQSLNQIAQALKSGEVIGMPTETVYGLAADATNDEAIQKVFQAKGRPGDNPLIIHIYDISQLDAFVTQIDKKAQRLMDAFWPGPISFILPLKPDFLSEHATVGLNTVAVRMPKHPVARAVLQHADVPIAAPSANTSGRPSPTRAAHVSHDLGDTIYGVIESEISEFGLESTVLDCTSIPFRILRPGAISHKQIETVLNESIQIDDTHSDKPVSPGMKYQHYAPHQQVSVIRDWETIELPKDVGVIAPATVKQYIREDVYFIALCEDEFAYQEAGQNLYHALREMDNSTVNEIYIHGFNENDDTAALNNRIFRAAGIKS</sequence>
<keyword evidence="8 13" id="KW-0548">Nucleotidyltransferase</keyword>
<feature type="binding site" evidence="14">
    <location>
        <position position="72"/>
    </location>
    <ligand>
        <name>L-threonine</name>
        <dbReference type="ChEBI" id="CHEBI:57926"/>
    </ligand>
</feature>
<comment type="similarity">
    <text evidence="2 13">Belongs to the SUA5 family.</text>
</comment>
<feature type="binding site" evidence="14">
    <location>
        <position position="157"/>
    </location>
    <ligand>
        <name>ATP</name>
        <dbReference type="ChEBI" id="CHEBI:30616"/>
    </ligand>
</feature>
<evidence type="ECO:0000313" key="16">
    <source>
        <dbReference type="EMBL" id="SEW08239.1"/>
    </source>
</evidence>
<evidence type="ECO:0000256" key="2">
    <source>
        <dbReference type="ARBA" id="ARBA00007663"/>
    </source>
</evidence>
<dbReference type="EMBL" id="FOIT01000004">
    <property type="protein sequence ID" value="SEW08239.1"/>
    <property type="molecule type" value="Genomic_DNA"/>
</dbReference>
<dbReference type="AlphaFoldDB" id="A0A662Z4I0"/>
<dbReference type="PANTHER" id="PTHR17490">
    <property type="entry name" value="SUA5"/>
    <property type="match status" value="1"/>
</dbReference>
<name>A0A662Z4I0_9STAP</name>
<dbReference type="Proteomes" id="UP000243605">
    <property type="component" value="Unassembled WGS sequence"/>
</dbReference>
<keyword evidence="17" id="KW-1185">Reference proteome</keyword>
<feature type="binding site" evidence="14">
    <location>
        <position position="67"/>
    </location>
    <ligand>
        <name>ATP</name>
        <dbReference type="ChEBI" id="CHEBI:30616"/>
    </ligand>
</feature>
<feature type="binding site" evidence="14">
    <location>
        <position position="201"/>
    </location>
    <ligand>
        <name>ATP</name>
        <dbReference type="ChEBI" id="CHEBI:30616"/>
    </ligand>
</feature>
<evidence type="ECO:0000259" key="15">
    <source>
        <dbReference type="PROSITE" id="PS51163"/>
    </source>
</evidence>
<evidence type="ECO:0000256" key="7">
    <source>
        <dbReference type="ARBA" id="ARBA00022694"/>
    </source>
</evidence>
<dbReference type="PROSITE" id="PS51163">
    <property type="entry name" value="YRDC"/>
    <property type="match status" value="1"/>
</dbReference>
<dbReference type="InterPro" id="IPR038385">
    <property type="entry name" value="Sua5/YwlC_C"/>
</dbReference>
<comment type="subcellular location">
    <subcellularLocation>
        <location evidence="1 13">Cytoplasm</location>
    </subcellularLocation>
</comment>
<evidence type="ECO:0000256" key="11">
    <source>
        <dbReference type="ARBA" id="ARBA00029774"/>
    </source>
</evidence>
<dbReference type="InterPro" id="IPR017945">
    <property type="entry name" value="DHBP_synth_RibB-like_a/b_dom"/>
</dbReference>
<dbReference type="FunFam" id="3.90.870.10:FF:000009">
    <property type="entry name" value="Threonylcarbamoyl-AMP synthase, putative"/>
    <property type="match status" value="1"/>
</dbReference>
<keyword evidence="9 13" id="KW-0547">Nucleotide-binding</keyword>
<dbReference type="GO" id="GO:0008033">
    <property type="term" value="P:tRNA processing"/>
    <property type="evidence" value="ECO:0007669"/>
    <property type="project" value="UniProtKB-KW"/>
</dbReference>
<evidence type="ECO:0000256" key="13">
    <source>
        <dbReference type="PIRNR" id="PIRNR004930"/>
    </source>
</evidence>
<feature type="binding site" evidence="14">
    <location>
        <position position="63"/>
    </location>
    <ligand>
        <name>ATP</name>
        <dbReference type="ChEBI" id="CHEBI:30616"/>
    </ligand>
</feature>
<reference evidence="16 17" key="1">
    <citation type="submission" date="2016-10" db="EMBL/GenBank/DDBJ databases">
        <authorList>
            <person name="Varghese N."/>
            <person name="Submissions S."/>
        </authorList>
    </citation>
    <scope>NUCLEOTIDE SEQUENCE [LARGE SCALE GENOMIC DNA]</scope>
    <source>
        <strain evidence="16 17">IBRC-M10081</strain>
    </source>
</reference>
<dbReference type="Pfam" id="PF01300">
    <property type="entry name" value="Sua5_yciO_yrdC"/>
    <property type="match status" value="1"/>
</dbReference>
<comment type="catalytic activity">
    <reaction evidence="12 13">
        <text>L-threonine + hydrogencarbonate + ATP = L-threonylcarbamoyladenylate + diphosphate + H2O</text>
        <dbReference type="Rhea" id="RHEA:36407"/>
        <dbReference type="ChEBI" id="CHEBI:15377"/>
        <dbReference type="ChEBI" id="CHEBI:17544"/>
        <dbReference type="ChEBI" id="CHEBI:30616"/>
        <dbReference type="ChEBI" id="CHEBI:33019"/>
        <dbReference type="ChEBI" id="CHEBI:57926"/>
        <dbReference type="ChEBI" id="CHEBI:73682"/>
        <dbReference type="EC" id="2.7.7.87"/>
    </reaction>
</comment>
<dbReference type="PANTHER" id="PTHR17490:SF16">
    <property type="entry name" value="THREONYLCARBAMOYL-AMP SYNTHASE"/>
    <property type="match status" value="1"/>
</dbReference>
<feature type="binding site" evidence="14">
    <location>
        <position position="238"/>
    </location>
    <ligand>
        <name>ATP</name>
        <dbReference type="ChEBI" id="CHEBI:30616"/>
    </ligand>
</feature>
<evidence type="ECO:0000256" key="1">
    <source>
        <dbReference type="ARBA" id="ARBA00004496"/>
    </source>
</evidence>
<evidence type="ECO:0000256" key="9">
    <source>
        <dbReference type="ARBA" id="ARBA00022741"/>
    </source>
</evidence>
<evidence type="ECO:0000256" key="12">
    <source>
        <dbReference type="ARBA" id="ARBA00048366"/>
    </source>
</evidence>
<dbReference type="PIRSF" id="PIRSF004930">
    <property type="entry name" value="Tln_factor_SUA5"/>
    <property type="match status" value="1"/>
</dbReference>
<evidence type="ECO:0000256" key="5">
    <source>
        <dbReference type="ARBA" id="ARBA00022490"/>
    </source>
</evidence>
<comment type="function">
    <text evidence="13">Required for the formation of a threonylcarbamoyl group on adenosine at position 37 (t(6)A37) in tRNAs that read codons beginning with adenine.</text>
</comment>
<dbReference type="OrthoDB" id="9814580at2"/>
<evidence type="ECO:0000256" key="8">
    <source>
        <dbReference type="ARBA" id="ARBA00022695"/>
    </source>
</evidence>
<dbReference type="InterPro" id="IPR006070">
    <property type="entry name" value="Sua5-like_dom"/>
</dbReference>
<evidence type="ECO:0000256" key="3">
    <source>
        <dbReference type="ARBA" id="ARBA00012584"/>
    </source>
</evidence>
<protein>
    <recommendedName>
        <fullName evidence="4 13">Threonylcarbamoyl-AMP synthase</fullName>
        <shortName evidence="13">TC-AMP synthase</shortName>
        <ecNumber evidence="3 13">2.7.7.87</ecNumber>
    </recommendedName>
    <alternativeName>
        <fullName evidence="11 13">L-threonylcarbamoyladenylate synthase</fullName>
    </alternativeName>
</protein>
<evidence type="ECO:0000256" key="6">
    <source>
        <dbReference type="ARBA" id="ARBA00022679"/>
    </source>
</evidence>
<feature type="binding site" evidence="14">
    <location>
        <position position="127"/>
    </location>
    <ligand>
        <name>L-threonine</name>
        <dbReference type="ChEBI" id="CHEBI:57926"/>
    </ligand>
</feature>
<dbReference type="GO" id="GO:0006450">
    <property type="term" value="P:regulation of translational fidelity"/>
    <property type="evidence" value="ECO:0007669"/>
    <property type="project" value="TreeGrafter"/>
</dbReference>
<feature type="binding site" evidence="14">
    <location>
        <position position="147"/>
    </location>
    <ligand>
        <name>L-threonine</name>
        <dbReference type="ChEBI" id="CHEBI:57926"/>
    </ligand>
</feature>
<dbReference type="GO" id="GO:0005524">
    <property type="term" value="F:ATP binding"/>
    <property type="evidence" value="ECO:0007669"/>
    <property type="project" value="UniProtKB-UniRule"/>
</dbReference>
<dbReference type="GO" id="GO:0003725">
    <property type="term" value="F:double-stranded RNA binding"/>
    <property type="evidence" value="ECO:0007669"/>
    <property type="project" value="UniProtKB-UniRule"/>
</dbReference>
<dbReference type="InterPro" id="IPR010923">
    <property type="entry name" value="T(6)A37_SUA5"/>
</dbReference>
<feature type="domain" description="YrdC-like" evidence="15">
    <location>
        <begin position="18"/>
        <end position="205"/>
    </location>
</feature>
<dbReference type="Gene3D" id="3.40.50.11030">
    <property type="entry name" value="Threonylcarbamoyl-AMP synthase, C-terminal domain"/>
    <property type="match status" value="1"/>
</dbReference>
<evidence type="ECO:0000256" key="4">
    <source>
        <dbReference type="ARBA" id="ARBA00015492"/>
    </source>
</evidence>
<evidence type="ECO:0000313" key="17">
    <source>
        <dbReference type="Proteomes" id="UP000243605"/>
    </source>
</evidence>
<keyword evidence="10 13" id="KW-0067">ATP-binding</keyword>
<evidence type="ECO:0000256" key="10">
    <source>
        <dbReference type="ARBA" id="ARBA00022840"/>
    </source>
</evidence>
<proteinExistence type="inferred from homology"/>
<feature type="binding site" evidence="14">
    <location>
        <position position="187"/>
    </location>
    <ligand>
        <name>L-threonine</name>
        <dbReference type="ChEBI" id="CHEBI:57926"/>
    </ligand>
</feature>
<accession>A0A662Z4I0</accession>
<dbReference type="Pfam" id="PF03481">
    <property type="entry name" value="Sua5_C"/>
    <property type="match status" value="1"/>
</dbReference>
<feature type="binding site" evidence="14">
    <location>
        <position position="40"/>
    </location>
    <ligand>
        <name>L-threonine</name>
        <dbReference type="ChEBI" id="CHEBI:57926"/>
    </ligand>
</feature>